<name>A0AA86T1X8_9FABA</name>
<dbReference type="InterPro" id="IPR014718">
    <property type="entry name" value="GH-type_carb-bd"/>
</dbReference>
<accession>A0AA86T1X8</accession>
<keyword evidence="2" id="KW-1185">Reference proteome</keyword>
<evidence type="ECO:0000313" key="1">
    <source>
        <dbReference type="EMBL" id="CAJ1975259.1"/>
    </source>
</evidence>
<dbReference type="InterPro" id="IPR011013">
    <property type="entry name" value="Gal_mutarotase_sf_dom"/>
</dbReference>
<proteinExistence type="predicted"/>
<reference evidence="1" key="1">
    <citation type="submission" date="2023-10" db="EMBL/GenBank/DDBJ databases">
        <authorList>
            <person name="Domelevo Entfellner J.-B."/>
        </authorList>
    </citation>
    <scope>NUCLEOTIDE SEQUENCE</scope>
</reference>
<dbReference type="GO" id="GO:0030246">
    <property type="term" value="F:carbohydrate binding"/>
    <property type="evidence" value="ECO:0007669"/>
    <property type="project" value="InterPro"/>
</dbReference>
<evidence type="ECO:0000313" key="2">
    <source>
        <dbReference type="Proteomes" id="UP001189624"/>
    </source>
</evidence>
<dbReference type="InterPro" id="IPR008183">
    <property type="entry name" value="Aldose_1/G6P_1-epimerase"/>
</dbReference>
<dbReference type="Pfam" id="PF01263">
    <property type="entry name" value="Aldose_epim"/>
    <property type="match status" value="1"/>
</dbReference>
<dbReference type="Gene3D" id="2.70.98.10">
    <property type="match status" value="1"/>
</dbReference>
<dbReference type="Proteomes" id="UP001189624">
    <property type="component" value="Chromosome 9"/>
</dbReference>
<protein>
    <submittedName>
        <fullName evidence="1">Uncharacterized protein</fullName>
    </submittedName>
</protein>
<dbReference type="PANTHER" id="PTHR10091:SF3">
    <property type="entry name" value="ALDOSE 1-EPIMERASE"/>
    <property type="match status" value="1"/>
</dbReference>
<dbReference type="AlphaFoldDB" id="A0AA86T1X8"/>
<dbReference type="Gramene" id="rna-AYBTSS11_LOCUS27367">
    <property type="protein sequence ID" value="CAJ1975259.1"/>
    <property type="gene ID" value="gene-AYBTSS11_LOCUS27367"/>
</dbReference>
<dbReference type="GO" id="GO:0006006">
    <property type="term" value="P:glucose metabolic process"/>
    <property type="evidence" value="ECO:0007669"/>
    <property type="project" value="TreeGrafter"/>
</dbReference>
<dbReference type="PANTHER" id="PTHR10091">
    <property type="entry name" value="ALDOSE-1-EPIMERASE"/>
    <property type="match status" value="1"/>
</dbReference>
<dbReference type="GO" id="GO:0004034">
    <property type="term" value="F:aldose 1-epimerase activity"/>
    <property type="evidence" value="ECO:0007669"/>
    <property type="project" value="TreeGrafter"/>
</dbReference>
<gene>
    <name evidence="1" type="ORF">AYBTSS11_LOCUS27367</name>
</gene>
<dbReference type="EMBL" id="OY731406">
    <property type="protein sequence ID" value="CAJ1975259.1"/>
    <property type="molecule type" value="Genomic_DNA"/>
</dbReference>
<dbReference type="GO" id="GO:0033499">
    <property type="term" value="P:galactose catabolic process via UDP-galactose, Leloir pathway"/>
    <property type="evidence" value="ECO:0007669"/>
    <property type="project" value="TreeGrafter"/>
</dbReference>
<organism evidence="1 2">
    <name type="scientific">Sphenostylis stenocarpa</name>
    <dbReference type="NCBI Taxonomy" id="92480"/>
    <lineage>
        <taxon>Eukaryota</taxon>
        <taxon>Viridiplantae</taxon>
        <taxon>Streptophyta</taxon>
        <taxon>Embryophyta</taxon>
        <taxon>Tracheophyta</taxon>
        <taxon>Spermatophyta</taxon>
        <taxon>Magnoliopsida</taxon>
        <taxon>eudicotyledons</taxon>
        <taxon>Gunneridae</taxon>
        <taxon>Pentapetalae</taxon>
        <taxon>rosids</taxon>
        <taxon>fabids</taxon>
        <taxon>Fabales</taxon>
        <taxon>Fabaceae</taxon>
        <taxon>Papilionoideae</taxon>
        <taxon>50 kb inversion clade</taxon>
        <taxon>NPAAA clade</taxon>
        <taxon>indigoferoid/millettioid clade</taxon>
        <taxon>Phaseoleae</taxon>
        <taxon>Sphenostylis</taxon>
    </lineage>
</organism>
<sequence length="114" mass="12701">MNYVLDGNSSQHLRKVATVRENVSGRKLELWSNQVGLQFSSGGMLNATKGKNGAIYDKYGGIALDTQDFPDSVNHPNFPSQIVRPGETYKHYMKSGFAEEVIMHISGQKPEQKE</sequence>
<dbReference type="SUPFAM" id="SSF74650">
    <property type="entry name" value="Galactose mutarotase-like"/>
    <property type="match status" value="1"/>
</dbReference>